<dbReference type="InterPro" id="IPR019141">
    <property type="entry name" value="DUF2045"/>
</dbReference>
<dbReference type="PANTHER" id="PTHR21477">
    <property type="entry name" value="ZGC:172139"/>
    <property type="match status" value="1"/>
</dbReference>
<evidence type="ECO:0000313" key="3">
    <source>
        <dbReference type="WBParaSite" id="TCLT_0000559301-mRNA-1"/>
    </source>
</evidence>
<keyword evidence="2" id="KW-1185">Reference proteome</keyword>
<dbReference type="OrthoDB" id="1906921at2759"/>
<evidence type="ECO:0000313" key="1">
    <source>
        <dbReference type="EMBL" id="VDN02844.1"/>
    </source>
</evidence>
<proteinExistence type="predicted"/>
<organism evidence="3">
    <name type="scientific">Thelazia callipaeda</name>
    <name type="common">Oriental eyeworm</name>
    <name type="synonym">Parasitic nematode</name>
    <dbReference type="NCBI Taxonomy" id="103827"/>
    <lineage>
        <taxon>Eukaryota</taxon>
        <taxon>Metazoa</taxon>
        <taxon>Ecdysozoa</taxon>
        <taxon>Nematoda</taxon>
        <taxon>Chromadorea</taxon>
        <taxon>Rhabditida</taxon>
        <taxon>Spirurina</taxon>
        <taxon>Spiruromorpha</taxon>
        <taxon>Thelazioidea</taxon>
        <taxon>Thelaziidae</taxon>
        <taxon>Thelazia</taxon>
    </lineage>
</organism>
<sequence length="435" mass="50163">MNEITLEGALQATTSSYCSSFDQLLTKISNLRRAQLTFDKDFAVVPNYEKGWCKLFADFIAGNVSCNSKACAAHSDDMLWYVSAHQISSDFYIDQVVNLCLINRNRLQVYRRQSPNRPLLYDPSINWEETVCLNVILQQLDFHVTCAVCTRTSPQNLQILRKNCQRVYPSPSKRQMDSKGECEEITYPRIYFAIDDFEQIFSDVVVRDGECVCVELVARDRCKKYEVAVFLGSIRYEVLKQVYDARVSLSWQWAQKIVSSNQRRREFVRMRGPHGKGYAEMAVMRVSNCGYETPLSEQLLSFESISKCGIRRMSDTNLNHYPQRPIVIPGSSEGHNRGRRWQSETDSLNQFPEVEASSIDDELNEGVMSRLWSVKGFGQAWHWLREKRRSESTPLNAFLTYITLPCSAILDDILLEQPRRPILTFDLSNLELKSD</sequence>
<name>A0A0N5CYR0_THECL</name>
<gene>
    <name evidence="1" type="ORF">TCLT_LOCUS5582</name>
</gene>
<dbReference type="STRING" id="103827.A0A0N5CYR0"/>
<reference evidence="3" key="1">
    <citation type="submission" date="2016-04" db="UniProtKB">
        <authorList>
            <consortium name="WormBaseParasite"/>
        </authorList>
    </citation>
    <scope>IDENTIFICATION</scope>
</reference>
<dbReference type="Proteomes" id="UP000276776">
    <property type="component" value="Unassembled WGS sequence"/>
</dbReference>
<reference evidence="1 2" key="2">
    <citation type="submission" date="2018-11" db="EMBL/GenBank/DDBJ databases">
        <authorList>
            <consortium name="Pathogen Informatics"/>
        </authorList>
    </citation>
    <scope>NUCLEOTIDE SEQUENCE [LARGE SCALE GENOMIC DNA]</scope>
</reference>
<dbReference type="AlphaFoldDB" id="A0A0N5CYR0"/>
<dbReference type="EMBL" id="UYYF01004348">
    <property type="protein sequence ID" value="VDN02844.1"/>
    <property type="molecule type" value="Genomic_DNA"/>
</dbReference>
<dbReference type="PANTHER" id="PTHR21477:SF13">
    <property type="entry name" value="KIAA0930"/>
    <property type="match status" value="1"/>
</dbReference>
<dbReference type="WBParaSite" id="TCLT_0000559301-mRNA-1">
    <property type="protein sequence ID" value="TCLT_0000559301-mRNA-1"/>
    <property type="gene ID" value="TCLT_0000559301"/>
</dbReference>
<evidence type="ECO:0000313" key="2">
    <source>
        <dbReference type="Proteomes" id="UP000276776"/>
    </source>
</evidence>
<dbReference type="OMA" id="DDMIWYV"/>
<dbReference type="Pfam" id="PF09741">
    <property type="entry name" value="DUF2045"/>
    <property type="match status" value="1"/>
</dbReference>
<protein>
    <submittedName>
        <fullName evidence="3">Protein tamozhennic</fullName>
    </submittedName>
</protein>
<accession>A0A0N5CYR0</accession>